<dbReference type="GO" id="GO:0003700">
    <property type="term" value="F:DNA-binding transcription factor activity"/>
    <property type="evidence" value="ECO:0007669"/>
    <property type="project" value="InterPro"/>
</dbReference>
<dbReference type="InterPro" id="IPR011991">
    <property type="entry name" value="ArsR-like_HTH"/>
</dbReference>
<name>G9XJ62_DESHA</name>
<dbReference type="GO" id="GO:0010288">
    <property type="term" value="P:response to lead ion"/>
    <property type="evidence" value="ECO:0007669"/>
    <property type="project" value="TreeGrafter"/>
</dbReference>
<accession>G9XJ62</accession>
<dbReference type="GO" id="GO:0097063">
    <property type="term" value="F:cadmium ion sensor activity"/>
    <property type="evidence" value="ECO:0007669"/>
    <property type="project" value="TreeGrafter"/>
</dbReference>
<dbReference type="SUPFAM" id="SSF46785">
    <property type="entry name" value="Winged helix' DNA-binding domain"/>
    <property type="match status" value="1"/>
</dbReference>
<dbReference type="EMBL" id="AFZX01000022">
    <property type="protein sequence ID" value="EHL08346.1"/>
    <property type="molecule type" value="Genomic_DNA"/>
</dbReference>
<dbReference type="SMART" id="SM00418">
    <property type="entry name" value="HTH_ARSR"/>
    <property type="match status" value="1"/>
</dbReference>
<proteinExistence type="predicted"/>
<gene>
    <name evidence="2" type="ORF">HMPREF0322_00988</name>
</gene>
<sequence length="252" mass="27984">MLSTLRLQTFKRKLLRRKDLVDMSISPNPNIAEIAALFGETSRAAILTSLLDGRLHTASDLAYRAGITPQTASFHLGKLAEGGLVSVEKHGRHRYYQLANSEVASLLESFLVISPQPEVKSLKQSAQMVMLQKARTCYDHLAGKLGVGITDSMLDSGYLKKDGKEFVLTEAGVQFVINFGLDLESIKRKRRSLSHACLDWSERSYHLAGALGNQFMQHFFDLGWITPLPGIRAVKVTDQGKAGFKQYFNISL</sequence>
<evidence type="ECO:0000313" key="3">
    <source>
        <dbReference type="Proteomes" id="UP000004416"/>
    </source>
</evidence>
<reference evidence="2 3" key="1">
    <citation type="submission" date="2011-08" db="EMBL/GenBank/DDBJ databases">
        <authorList>
            <person name="Weinstock G."/>
            <person name="Sodergren E."/>
            <person name="Clifton S."/>
            <person name="Fulton L."/>
            <person name="Fulton B."/>
            <person name="Courtney L."/>
            <person name="Fronick C."/>
            <person name="Harrison M."/>
            <person name="Strong C."/>
            <person name="Farmer C."/>
            <person name="Delahaunty K."/>
            <person name="Markovic C."/>
            <person name="Hall O."/>
            <person name="Minx P."/>
            <person name="Tomlinson C."/>
            <person name="Mitreva M."/>
            <person name="Hou S."/>
            <person name="Chen J."/>
            <person name="Wollam A."/>
            <person name="Pepin K.H."/>
            <person name="Johnson M."/>
            <person name="Bhonagiri V."/>
            <person name="Zhang X."/>
            <person name="Suruliraj S."/>
            <person name="Warren W."/>
            <person name="Chinwalla A."/>
            <person name="Mardis E.R."/>
            <person name="Wilson R.K."/>
        </authorList>
    </citation>
    <scope>NUCLEOTIDE SEQUENCE [LARGE SCALE GENOMIC DNA]</scope>
    <source>
        <strain evidence="2 3">DP7</strain>
    </source>
</reference>
<dbReference type="Pfam" id="PF12840">
    <property type="entry name" value="HTH_20"/>
    <property type="match status" value="1"/>
</dbReference>
<feature type="domain" description="HTH arsR-type" evidence="1">
    <location>
        <begin position="23"/>
        <end position="118"/>
    </location>
</feature>
<dbReference type="GO" id="GO:0032791">
    <property type="term" value="F:lead ion binding"/>
    <property type="evidence" value="ECO:0007669"/>
    <property type="project" value="TreeGrafter"/>
</dbReference>
<dbReference type="GO" id="GO:0046686">
    <property type="term" value="P:response to cadmium ion"/>
    <property type="evidence" value="ECO:0007669"/>
    <property type="project" value="TreeGrafter"/>
</dbReference>
<dbReference type="InterPro" id="IPR036390">
    <property type="entry name" value="WH_DNA-bd_sf"/>
</dbReference>
<dbReference type="HOGENOM" id="CLU_077964_0_1_9"/>
<dbReference type="InterPro" id="IPR052543">
    <property type="entry name" value="HTH_Metal-responsive_Reg"/>
</dbReference>
<protein>
    <submittedName>
        <fullName evidence="2">Transcriptional regulator, ArsR family</fullName>
    </submittedName>
</protein>
<dbReference type="AlphaFoldDB" id="G9XJ62"/>
<evidence type="ECO:0000259" key="1">
    <source>
        <dbReference type="PROSITE" id="PS50987"/>
    </source>
</evidence>
<dbReference type="GO" id="GO:0003677">
    <property type="term" value="F:DNA binding"/>
    <property type="evidence" value="ECO:0007669"/>
    <property type="project" value="TreeGrafter"/>
</dbReference>
<dbReference type="InterPro" id="IPR001845">
    <property type="entry name" value="HTH_ArsR_DNA-bd_dom"/>
</dbReference>
<dbReference type="PATRIC" id="fig|537010.4.peg.917"/>
<organism evidence="2 3">
    <name type="scientific">Desulfitobacterium hafniense DP7</name>
    <dbReference type="NCBI Taxonomy" id="537010"/>
    <lineage>
        <taxon>Bacteria</taxon>
        <taxon>Bacillati</taxon>
        <taxon>Bacillota</taxon>
        <taxon>Clostridia</taxon>
        <taxon>Eubacteriales</taxon>
        <taxon>Desulfitobacteriaceae</taxon>
        <taxon>Desulfitobacterium</taxon>
    </lineage>
</organism>
<dbReference type="Proteomes" id="UP000004416">
    <property type="component" value="Unassembled WGS sequence"/>
</dbReference>
<dbReference type="PANTHER" id="PTHR39168">
    <property type="entry name" value="TRANSCRIPTIONAL REGULATOR-RELATED"/>
    <property type="match status" value="1"/>
</dbReference>
<evidence type="ECO:0000313" key="2">
    <source>
        <dbReference type="EMBL" id="EHL08346.1"/>
    </source>
</evidence>
<dbReference type="InterPro" id="IPR036388">
    <property type="entry name" value="WH-like_DNA-bd_sf"/>
</dbReference>
<dbReference type="PROSITE" id="PS50987">
    <property type="entry name" value="HTH_ARSR_2"/>
    <property type="match status" value="1"/>
</dbReference>
<dbReference type="Gene3D" id="1.10.10.10">
    <property type="entry name" value="Winged helix-like DNA-binding domain superfamily/Winged helix DNA-binding domain"/>
    <property type="match status" value="1"/>
</dbReference>
<comment type="caution">
    <text evidence="2">The sequence shown here is derived from an EMBL/GenBank/DDBJ whole genome shotgun (WGS) entry which is preliminary data.</text>
</comment>
<dbReference type="CDD" id="cd00090">
    <property type="entry name" value="HTH_ARSR"/>
    <property type="match status" value="1"/>
</dbReference>
<dbReference type="PANTHER" id="PTHR39168:SF1">
    <property type="entry name" value="TRANSCRIPTIONAL REGULATORY PROTEIN"/>
    <property type="match status" value="1"/>
</dbReference>